<protein>
    <submittedName>
        <fullName evidence="1">Uncharacterized protein</fullName>
    </submittedName>
</protein>
<evidence type="ECO:0000313" key="2">
    <source>
        <dbReference type="Proteomes" id="UP001595699"/>
    </source>
</evidence>
<evidence type="ECO:0000313" key="1">
    <source>
        <dbReference type="EMBL" id="MFC3759910.1"/>
    </source>
</evidence>
<gene>
    <name evidence="1" type="ORF">ACFOUW_03605</name>
</gene>
<name>A0ABV7Y6M7_9ACTN</name>
<reference evidence="2" key="1">
    <citation type="journal article" date="2019" name="Int. J. Syst. Evol. Microbiol.">
        <title>The Global Catalogue of Microorganisms (GCM) 10K type strain sequencing project: providing services to taxonomists for standard genome sequencing and annotation.</title>
        <authorList>
            <consortium name="The Broad Institute Genomics Platform"/>
            <consortium name="The Broad Institute Genome Sequencing Center for Infectious Disease"/>
            <person name="Wu L."/>
            <person name="Ma J."/>
        </authorList>
    </citation>
    <scope>NUCLEOTIDE SEQUENCE [LARGE SCALE GENOMIC DNA]</scope>
    <source>
        <strain evidence="2">CGMCC 4.7241</strain>
    </source>
</reference>
<dbReference type="Proteomes" id="UP001595699">
    <property type="component" value="Unassembled WGS sequence"/>
</dbReference>
<dbReference type="RefSeq" id="WP_205120257.1">
    <property type="nucleotide sequence ID" value="NZ_JAFBCM010000001.1"/>
</dbReference>
<proteinExistence type="predicted"/>
<comment type="caution">
    <text evidence="1">The sequence shown here is derived from an EMBL/GenBank/DDBJ whole genome shotgun (WGS) entry which is preliminary data.</text>
</comment>
<sequence>MSRRAVVAGMLAVPVVGGGVARAAEPINYGGFRLVKTRPSAPTTPEVILSPGYELSPTASHRFASRGEFYAYVRGPRSAAVDVTVRWPGERVKDIVTHESRVPFTRNGDETTFQLPVNGGTSANQGTVQVFSYHHTAPGTYWRIEHNQADRAAGYWSTVAWPKGEADAAINLLVACEAILVDSGLAAEAARRGHFYALMGFETNNLMHLDNPPHWHLSYYPGPDFGAPRASVPHFWLDAQGKTFYNGMDVQGLPPRQKYYVGDPAPIYDAQGTLIVTLTIRADGGLDITPPGGEPYSITPDRDGTLSSAVRLLKHGAPWRRIVSDDNVDEGLTTWTMSSLRTPTFHRVTRAYYDPLTGVLQRTVVS</sequence>
<dbReference type="EMBL" id="JBHRZH010000004">
    <property type="protein sequence ID" value="MFC3759910.1"/>
    <property type="molecule type" value="Genomic_DNA"/>
</dbReference>
<accession>A0ABV7Y6M7</accession>
<organism evidence="1 2">
    <name type="scientific">Tenggerimyces flavus</name>
    <dbReference type="NCBI Taxonomy" id="1708749"/>
    <lineage>
        <taxon>Bacteria</taxon>
        <taxon>Bacillati</taxon>
        <taxon>Actinomycetota</taxon>
        <taxon>Actinomycetes</taxon>
        <taxon>Propionibacteriales</taxon>
        <taxon>Nocardioidaceae</taxon>
        <taxon>Tenggerimyces</taxon>
    </lineage>
</organism>
<keyword evidence="2" id="KW-1185">Reference proteome</keyword>